<dbReference type="PANTHER" id="PTHR11145">
    <property type="entry name" value="BTB/POZ DOMAIN-CONTAINING ADAPTER FOR CUL3-MEDIATED RHOA DEGRADATION PROTEIN FAMILY MEMBER"/>
    <property type="match status" value="1"/>
</dbReference>
<reference evidence="2 3" key="1">
    <citation type="submission" date="2019-07" db="EMBL/GenBank/DDBJ databases">
        <title>Genomics analysis of Aphanomyces spp. identifies a new class of oomycete effector associated with host adaptation.</title>
        <authorList>
            <person name="Gaulin E."/>
        </authorList>
    </citation>
    <scope>NUCLEOTIDE SEQUENCE [LARGE SCALE GENOMIC DNA]</scope>
    <source>
        <strain evidence="2 3">ATCC 201684</strain>
    </source>
</reference>
<sequence length="319" mass="35315">MLWVADVARSLSESLDRLKDLSAEVSAMTAVMQALLDTIEAKKRQWRQLKERVEKNAGELIVLNVGGTLFKTSRETLLRMEGTYFHAMLGSRCWMPDNPPNIYFIDTDPTHFDRILAFLRSGDLSFEGLNSWECCQLRVTLDYLNIVFPPFEKSNTTPLSWNPSLCSSVLQLVDANQTVEKPMGTPSLTGSNSVMADAPATTFAIRLDEFPSSPNALAKLFVGLAPKHGFGVQAYNPETGGFYLELRWGNLHDPSHKGERFCSGFVAGDVVSVSRNASGISFKKNGHDLGISIRSVMPSSIDLFPVVVFHYMSAKVTLL</sequence>
<dbReference type="Gene3D" id="3.30.710.10">
    <property type="entry name" value="Potassium Channel Kv1.1, Chain A"/>
    <property type="match status" value="1"/>
</dbReference>
<comment type="caution">
    <text evidence="2">The sequence shown here is derived from an EMBL/GenBank/DDBJ whole genome shotgun (WGS) entry which is preliminary data.</text>
</comment>
<organism evidence="2 3">
    <name type="scientific">Aphanomyces euteiches</name>
    <dbReference type="NCBI Taxonomy" id="100861"/>
    <lineage>
        <taxon>Eukaryota</taxon>
        <taxon>Sar</taxon>
        <taxon>Stramenopiles</taxon>
        <taxon>Oomycota</taxon>
        <taxon>Saprolegniomycetes</taxon>
        <taxon>Saprolegniales</taxon>
        <taxon>Verrucalvaceae</taxon>
        <taxon>Aphanomyces</taxon>
    </lineage>
</organism>
<dbReference type="PANTHER" id="PTHR11145:SF19">
    <property type="entry name" value="BTB DOMAIN-CONTAINING PROTEIN-RELATED"/>
    <property type="match status" value="1"/>
</dbReference>
<dbReference type="InterPro" id="IPR045068">
    <property type="entry name" value="BACURD1-3"/>
</dbReference>
<keyword evidence="3" id="KW-1185">Reference proteome</keyword>
<dbReference type="InterPro" id="IPR043136">
    <property type="entry name" value="B30.2/SPRY_sf"/>
</dbReference>
<evidence type="ECO:0000313" key="2">
    <source>
        <dbReference type="EMBL" id="KAF0734739.1"/>
    </source>
</evidence>
<dbReference type="InterPro" id="IPR003131">
    <property type="entry name" value="T1-type_BTB"/>
</dbReference>
<dbReference type="GO" id="GO:0051260">
    <property type="term" value="P:protein homooligomerization"/>
    <property type="evidence" value="ECO:0007669"/>
    <property type="project" value="InterPro"/>
</dbReference>
<dbReference type="SUPFAM" id="SSF54695">
    <property type="entry name" value="POZ domain"/>
    <property type="match status" value="1"/>
</dbReference>
<dbReference type="InterPro" id="IPR013320">
    <property type="entry name" value="ConA-like_dom_sf"/>
</dbReference>
<dbReference type="SUPFAM" id="SSF49899">
    <property type="entry name" value="Concanavalin A-like lectins/glucanases"/>
    <property type="match status" value="1"/>
</dbReference>
<dbReference type="InterPro" id="IPR011333">
    <property type="entry name" value="SKP1/BTB/POZ_sf"/>
</dbReference>
<name>A0A6G0X4M5_9STRA</name>
<dbReference type="VEuPathDB" id="FungiDB:AeMF1_003509"/>
<dbReference type="CDD" id="cd18316">
    <property type="entry name" value="BTB_POZ_KCTD-like"/>
    <property type="match status" value="1"/>
</dbReference>
<protein>
    <recommendedName>
        <fullName evidence="1">BTB domain-containing protein</fullName>
    </recommendedName>
</protein>
<gene>
    <name evidence="2" type="ORF">Ae201684_008590</name>
</gene>
<evidence type="ECO:0000259" key="1">
    <source>
        <dbReference type="PROSITE" id="PS50097"/>
    </source>
</evidence>
<dbReference type="Gene3D" id="2.60.120.920">
    <property type="match status" value="1"/>
</dbReference>
<evidence type="ECO:0000313" key="3">
    <source>
        <dbReference type="Proteomes" id="UP000481153"/>
    </source>
</evidence>
<proteinExistence type="predicted"/>
<dbReference type="Pfam" id="PF02214">
    <property type="entry name" value="BTB_2"/>
    <property type="match status" value="1"/>
</dbReference>
<dbReference type="Proteomes" id="UP000481153">
    <property type="component" value="Unassembled WGS sequence"/>
</dbReference>
<accession>A0A6G0X4M5</accession>
<dbReference type="EMBL" id="VJMJ01000106">
    <property type="protein sequence ID" value="KAF0734739.1"/>
    <property type="molecule type" value="Genomic_DNA"/>
</dbReference>
<feature type="domain" description="BTB" evidence="1">
    <location>
        <begin position="59"/>
        <end position="128"/>
    </location>
</feature>
<dbReference type="PROSITE" id="PS50097">
    <property type="entry name" value="BTB"/>
    <property type="match status" value="1"/>
</dbReference>
<dbReference type="AlphaFoldDB" id="A0A6G0X4M5"/>
<dbReference type="InterPro" id="IPR000210">
    <property type="entry name" value="BTB/POZ_dom"/>
</dbReference>